<gene>
    <name evidence="1" type="ORF">BU25DRAFT_451977</name>
</gene>
<dbReference type="EMBL" id="MU006743">
    <property type="protein sequence ID" value="KAF2622681.1"/>
    <property type="molecule type" value="Genomic_DNA"/>
</dbReference>
<evidence type="ECO:0000313" key="1">
    <source>
        <dbReference type="EMBL" id="KAF2622681.1"/>
    </source>
</evidence>
<reference evidence="1" key="1">
    <citation type="journal article" date="2020" name="Stud. Mycol.">
        <title>101 Dothideomycetes genomes: a test case for predicting lifestyles and emergence of pathogens.</title>
        <authorList>
            <person name="Haridas S."/>
            <person name="Albert R."/>
            <person name="Binder M."/>
            <person name="Bloem J."/>
            <person name="Labutti K."/>
            <person name="Salamov A."/>
            <person name="Andreopoulos B."/>
            <person name="Baker S."/>
            <person name="Barry K."/>
            <person name="Bills G."/>
            <person name="Bluhm B."/>
            <person name="Cannon C."/>
            <person name="Castanera R."/>
            <person name="Culley D."/>
            <person name="Daum C."/>
            <person name="Ezra D."/>
            <person name="Gonzalez J."/>
            <person name="Henrissat B."/>
            <person name="Kuo A."/>
            <person name="Liang C."/>
            <person name="Lipzen A."/>
            <person name="Lutzoni F."/>
            <person name="Magnuson J."/>
            <person name="Mondo S."/>
            <person name="Nolan M."/>
            <person name="Ohm R."/>
            <person name="Pangilinan J."/>
            <person name="Park H.-J."/>
            <person name="Ramirez L."/>
            <person name="Alfaro M."/>
            <person name="Sun H."/>
            <person name="Tritt A."/>
            <person name="Yoshinaga Y."/>
            <person name="Zwiers L.-H."/>
            <person name="Turgeon B."/>
            <person name="Goodwin S."/>
            <person name="Spatafora J."/>
            <person name="Crous P."/>
            <person name="Grigoriev I."/>
        </authorList>
    </citation>
    <scope>NUCLEOTIDE SEQUENCE</scope>
    <source>
        <strain evidence="1">CBS 525.71</strain>
    </source>
</reference>
<comment type="caution">
    <text evidence="1">The sequence shown here is derived from an EMBL/GenBank/DDBJ whole genome shotgun (WGS) entry which is preliminary data.</text>
</comment>
<name>A0ACB6RLC7_9PLEO</name>
<sequence>MLFTTVLLAGIASAAPAFVARQVTTGFDPWEITFASAGSPSGRPGSGTTSSLQINIKQPNTILLQQVPRGYSSFPAFEASCSWSWEAAGNNFPVGVETLCSTIGDTTTYGNFTMTLAGTSQSDFTVSIKETREVTIFQQRYVRVFEGEQALKVGDGVWRQICGGSGVCNWQVIEGLLPIEVQQDLTTSIGSCEEASIGGC</sequence>
<dbReference type="Proteomes" id="UP000799754">
    <property type="component" value="Unassembled WGS sequence"/>
</dbReference>
<keyword evidence="2" id="KW-1185">Reference proteome</keyword>
<evidence type="ECO:0000313" key="2">
    <source>
        <dbReference type="Proteomes" id="UP000799754"/>
    </source>
</evidence>
<organism evidence="1 2">
    <name type="scientific">Macroventuria anomochaeta</name>
    <dbReference type="NCBI Taxonomy" id="301207"/>
    <lineage>
        <taxon>Eukaryota</taxon>
        <taxon>Fungi</taxon>
        <taxon>Dikarya</taxon>
        <taxon>Ascomycota</taxon>
        <taxon>Pezizomycotina</taxon>
        <taxon>Dothideomycetes</taxon>
        <taxon>Pleosporomycetidae</taxon>
        <taxon>Pleosporales</taxon>
        <taxon>Pleosporineae</taxon>
        <taxon>Didymellaceae</taxon>
        <taxon>Macroventuria</taxon>
    </lineage>
</organism>
<accession>A0ACB6RLC7</accession>
<protein>
    <submittedName>
        <fullName evidence="1">Uncharacterized protein</fullName>
    </submittedName>
</protein>
<proteinExistence type="predicted"/>